<keyword evidence="2" id="KW-0067">ATP-binding</keyword>
<dbReference type="Gene3D" id="3.40.50.620">
    <property type="entry name" value="HUPs"/>
    <property type="match status" value="1"/>
</dbReference>
<keyword evidence="2" id="KW-0820">tRNA-binding</keyword>
<comment type="catalytic activity">
    <reaction evidence="2">
        <text>cytidine(34) in elongator tRNA(Met) + acetate + ATP = N(4)-acetylcytidine(34) in elongator tRNA(Met) + AMP + diphosphate</text>
        <dbReference type="Rhea" id="RHEA:58144"/>
        <dbReference type="Rhea" id="RHEA-COMP:10693"/>
        <dbReference type="Rhea" id="RHEA-COMP:10694"/>
        <dbReference type="ChEBI" id="CHEBI:30089"/>
        <dbReference type="ChEBI" id="CHEBI:30616"/>
        <dbReference type="ChEBI" id="CHEBI:33019"/>
        <dbReference type="ChEBI" id="CHEBI:74900"/>
        <dbReference type="ChEBI" id="CHEBI:82748"/>
        <dbReference type="ChEBI" id="CHEBI:456215"/>
    </reaction>
</comment>
<reference evidence="4 6" key="2">
    <citation type="submission" date="2016-11" db="EMBL/GenBank/DDBJ databases">
        <authorList>
            <person name="Varghese N."/>
            <person name="Submissions S."/>
        </authorList>
    </citation>
    <scope>NUCLEOTIDE SEQUENCE [LARGE SCALE GENOMIC DNA]</scope>
    <source>
        <strain evidence="4 6">DSM 7308</strain>
    </source>
</reference>
<feature type="binding site" evidence="2">
    <location>
        <begin position="197"/>
        <end position="198"/>
    </location>
    <ligand>
        <name>ATP</name>
        <dbReference type="ChEBI" id="CHEBI:30616"/>
    </ligand>
</feature>
<evidence type="ECO:0000313" key="6">
    <source>
        <dbReference type="Proteomes" id="UP000323392"/>
    </source>
</evidence>
<keyword evidence="2" id="KW-0547">Nucleotide-binding</keyword>
<feature type="binding site" evidence="2">
    <location>
        <position position="172"/>
    </location>
    <ligand>
        <name>ATP</name>
        <dbReference type="ChEBI" id="CHEBI:30616"/>
    </ligand>
</feature>
<keyword evidence="2" id="KW-0436">Ligase</keyword>
<dbReference type="EC" id="6.3.4.-" evidence="2"/>
<dbReference type="NCBIfam" id="NF010191">
    <property type="entry name" value="PRK13670.1"/>
    <property type="match status" value="1"/>
</dbReference>
<keyword evidence="6" id="KW-1185">Reference proteome</keyword>
<dbReference type="InterPro" id="IPR014729">
    <property type="entry name" value="Rossmann-like_a/b/a_fold"/>
</dbReference>
<dbReference type="Proteomes" id="UP000323392">
    <property type="component" value="Unassembled WGS sequence"/>
</dbReference>
<proteinExistence type="inferred from homology"/>
<feature type="binding site" evidence="2">
    <location>
        <begin position="7"/>
        <end position="20"/>
    </location>
    <ligand>
        <name>ATP</name>
        <dbReference type="ChEBI" id="CHEBI:30616"/>
    </ligand>
</feature>
<dbReference type="GO" id="GO:0016879">
    <property type="term" value="F:ligase activity, forming carbon-nitrogen bonds"/>
    <property type="evidence" value="ECO:0007669"/>
    <property type="project" value="UniProtKB-UniRule"/>
</dbReference>
<dbReference type="RefSeq" id="WP_066069111.1">
    <property type="nucleotide sequence ID" value="NZ_FRBG01000008.1"/>
</dbReference>
<comment type="similarity">
    <text evidence="2">Belongs to the TmcAL family.</text>
</comment>
<dbReference type="EMBL" id="FRBG01000008">
    <property type="protein sequence ID" value="SHK95656.1"/>
    <property type="molecule type" value="Genomic_DNA"/>
</dbReference>
<organism evidence="3 5">
    <name type="scientific">Alkalithermobacter thermoalcaliphilus JW-YL-7 = DSM 7308</name>
    <dbReference type="NCBI Taxonomy" id="1121328"/>
    <lineage>
        <taxon>Bacteria</taxon>
        <taxon>Bacillati</taxon>
        <taxon>Bacillota</taxon>
        <taxon>Clostridia</taxon>
        <taxon>Peptostreptococcales</taxon>
        <taxon>Tepidibacteraceae</taxon>
        <taxon>Alkalithermobacter</taxon>
    </lineage>
</organism>
<keyword evidence="2" id="KW-0694">RNA-binding</keyword>
<name>A0A150FPX8_CLOPD</name>
<dbReference type="HAMAP" id="MF_01539">
    <property type="entry name" value="TmcAL"/>
    <property type="match status" value="1"/>
</dbReference>
<evidence type="ECO:0000313" key="3">
    <source>
        <dbReference type="EMBL" id="KXZ39618.1"/>
    </source>
</evidence>
<comment type="subcellular location">
    <subcellularLocation>
        <location evidence="2">Cytoplasm</location>
    </subcellularLocation>
</comment>
<dbReference type="AlphaFoldDB" id="A0A150FPX8"/>
<evidence type="ECO:0000313" key="4">
    <source>
        <dbReference type="EMBL" id="SHK95656.1"/>
    </source>
</evidence>
<keyword evidence="2" id="KW-0963">Cytoplasm</keyword>
<dbReference type="GO" id="GO:0006400">
    <property type="term" value="P:tRNA modification"/>
    <property type="evidence" value="ECO:0007669"/>
    <property type="project" value="UniProtKB-UniRule"/>
</dbReference>
<gene>
    <name evidence="2" type="primary">tmcAL</name>
    <name evidence="3" type="ORF">JWYL7_0693</name>
    <name evidence="4" type="ORF">SAMN05661008_01189</name>
</gene>
<comment type="function">
    <text evidence="2">Catalyzes the formation of N(4)-acetylcytidine (ac(4)C) at the wobble position of elongator tRNA(Met), using acetate and ATP as substrates. First activates an acetate ion to form acetyladenylate (Ac-AMP) and then transfers the acetyl group to tRNA to form ac(4)C34.</text>
</comment>
<dbReference type="Pfam" id="PF05636">
    <property type="entry name" value="HIGH_NTase1"/>
    <property type="match status" value="1"/>
</dbReference>
<dbReference type="PATRIC" id="fig|1121328.3.peg.697"/>
<dbReference type="Proteomes" id="UP000092605">
    <property type="component" value="Unassembled WGS sequence"/>
</dbReference>
<dbReference type="GO" id="GO:0005524">
    <property type="term" value="F:ATP binding"/>
    <property type="evidence" value="ECO:0007669"/>
    <property type="project" value="UniProtKB-KW"/>
</dbReference>
<evidence type="ECO:0000256" key="2">
    <source>
        <dbReference type="HAMAP-Rule" id="MF_01539"/>
    </source>
</evidence>
<dbReference type="InterPro" id="IPR008513">
    <property type="entry name" value="tRNA(Met)_cyd_acetate_ligase"/>
</dbReference>
<dbReference type="PANTHER" id="PTHR37825">
    <property type="entry name" value="TRNA(MET) CYTIDINE ACETATE LIGASE"/>
    <property type="match status" value="1"/>
</dbReference>
<dbReference type="SUPFAM" id="SSF52374">
    <property type="entry name" value="Nucleotidylyl transferase"/>
    <property type="match status" value="1"/>
</dbReference>
<dbReference type="GO" id="GO:0000049">
    <property type="term" value="F:tRNA binding"/>
    <property type="evidence" value="ECO:0007669"/>
    <property type="project" value="UniProtKB-KW"/>
</dbReference>
<comment type="caution">
    <text evidence="3">The sequence shown here is derived from an EMBL/GenBank/DDBJ whole genome shotgun (WGS) entry which is preliminary data.</text>
</comment>
<evidence type="ECO:0000256" key="1">
    <source>
        <dbReference type="ARBA" id="ARBA00022694"/>
    </source>
</evidence>
<feature type="binding site" evidence="2">
    <location>
        <position position="102"/>
    </location>
    <ligand>
        <name>ATP</name>
        <dbReference type="ChEBI" id="CHEBI:30616"/>
    </ligand>
</feature>
<protein>
    <recommendedName>
        <fullName evidence="2">tRNA(Met) cytidine acetate ligase</fullName>
        <ecNumber evidence="2">6.3.4.-</ecNumber>
    </recommendedName>
</protein>
<accession>A0A150FPX8</accession>
<dbReference type="PANTHER" id="PTHR37825:SF1">
    <property type="entry name" value="TRNA(MET) CYTIDINE ACETATE LIGASE"/>
    <property type="match status" value="1"/>
</dbReference>
<keyword evidence="1 2" id="KW-0819">tRNA processing</keyword>
<dbReference type="STRING" id="1121328.JWYL7_0693"/>
<dbReference type="OrthoDB" id="9769796at2"/>
<sequence length="420" mass="48688">MKVLGVIVEYNPFHNGHLHHLLESKKITNSTHTVAVMSGHFLQRGEPALFDKWTRAHMAIKCGVDLVIELPCIYSSQSAEFFAKGAIATLNATNVIDCICFGSEIGNIDILYKISEILVYEPVEFKIKLKEYLKLGYSFPVARSKALFDYMKENNLACIDEQDLLDVLNNPNNILGIEYIKSIITSNSKIKPYTIQRIKAHYNCKNIESEICSATAIREFLRKNDNINDLRRVVPYQTFEIMENQIHNKFLPMFDKYFFETIIYTIIKEGLDIKRYLEVNEGLENKILSCAFKSSSFDDLLSNIKSKRYTLTKVKRTIMNILLGIEKKDMEYIKSTQNTPYIRVLAFNEKGRQILKKIKQDSNCTIINKLSSTDFNNPILNTFLKYDIKSTDIYNIFYYSNNKYMLKGSMDYYISPIYVK</sequence>
<evidence type="ECO:0000313" key="5">
    <source>
        <dbReference type="Proteomes" id="UP000092605"/>
    </source>
</evidence>
<reference evidence="3 5" key="1">
    <citation type="submission" date="2016-02" db="EMBL/GenBank/DDBJ databases">
        <title>Draft genome sequence for Clostridium paradoxum JW-YL-7.</title>
        <authorList>
            <person name="Utturkar S.M."/>
            <person name="Lancaster A."/>
            <person name="Poole F.L."/>
            <person name="Adams M.W."/>
            <person name="Brown S.D."/>
        </authorList>
    </citation>
    <scope>NUCLEOTIDE SEQUENCE [LARGE SCALE GENOMIC DNA]</scope>
    <source>
        <strain evidence="3 5">JW-YL-7</strain>
    </source>
</reference>
<dbReference type="GO" id="GO:0005737">
    <property type="term" value="C:cytoplasm"/>
    <property type="evidence" value="ECO:0007669"/>
    <property type="project" value="UniProtKB-SubCell"/>
</dbReference>
<dbReference type="EMBL" id="LSFY01000001">
    <property type="protein sequence ID" value="KXZ39618.1"/>
    <property type="molecule type" value="Genomic_DNA"/>
</dbReference>